<accession>A0A0D0D7B5</accession>
<dbReference type="Proteomes" id="UP000054538">
    <property type="component" value="Unassembled WGS sequence"/>
</dbReference>
<feature type="compositionally biased region" description="Low complexity" evidence="1">
    <location>
        <begin position="103"/>
        <end position="118"/>
    </location>
</feature>
<evidence type="ECO:0000256" key="1">
    <source>
        <dbReference type="SAM" id="MobiDB-lite"/>
    </source>
</evidence>
<protein>
    <submittedName>
        <fullName evidence="2">Uncharacterized protein</fullName>
    </submittedName>
</protein>
<sequence>MSNLDGHTSELRCSLPLHILHPRLLDEARANSAATRRLLLEGPEGPADEEQVVELPSYPAHVRNRVANMYLPDSATTRVMNPWVASGVSTQAQSGRAPSGAASPLMPHPVSSHLPHVPRSGPSRPRTNTSPHSHSPTHSDPPTQPPSRSESRPLSGRVSRAPSPDRHVTISLMSISPISSTNESSVHDGQASQSLPGLFSMQMKPLTSLTSPGWLPSRYGHGLSHAHAHPPRTATGLYMPPAGVDAAPAPENALWHRAFMEVPDYDMASCGFIGGVTPLTSMRGLPSYEEAERSTRGGDVDGVITVRRGARVPFRS</sequence>
<dbReference type="HOGENOM" id="CLU_055319_0_0_1"/>
<dbReference type="AlphaFoldDB" id="A0A0D0D7B5"/>
<reference evidence="3" key="2">
    <citation type="submission" date="2015-01" db="EMBL/GenBank/DDBJ databases">
        <title>Evolutionary Origins and Diversification of the Mycorrhizal Mutualists.</title>
        <authorList>
            <consortium name="DOE Joint Genome Institute"/>
            <consortium name="Mycorrhizal Genomics Consortium"/>
            <person name="Kohler A."/>
            <person name="Kuo A."/>
            <person name="Nagy L.G."/>
            <person name="Floudas D."/>
            <person name="Copeland A."/>
            <person name="Barry K.W."/>
            <person name="Cichocki N."/>
            <person name="Veneault-Fourrey C."/>
            <person name="LaButti K."/>
            <person name="Lindquist E.A."/>
            <person name="Lipzen A."/>
            <person name="Lundell T."/>
            <person name="Morin E."/>
            <person name="Murat C."/>
            <person name="Riley R."/>
            <person name="Ohm R."/>
            <person name="Sun H."/>
            <person name="Tunlid A."/>
            <person name="Henrissat B."/>
            <person name="Grigoriev I.V."/>
            <person name="Hibbett D.S."/>
            <person name="Martin F."/>
        </authorList>
    </citation>
    <scope>NUCLEOTIDE SEQUENCE [LARGE SCALE GENOMIC DNA]</scope>
    <source>
        <strain evidence="3">Ve08.2h10</strain>
    </source>
</reference>
<keyword evidence="3" id="KW-1185">Reference proteome</keyword>
<reference evidence="2 3" key="1">
    <citation type="submission" date="2014-04" db="EMBL/GenBank/DDBJ databases">
        <authorList>
            <consortium name="DOE Joint Genome Institute"/>
            <person name="Kuo A."/>
            <person name="Kohler A."/>
            <person name="Jargeat P."/>
            <person name="Nagy L.G."/>
            <person name="Floudas D."/>
            <person name="Copeland A."/>
            <person name="Barry K.W."/>
            <person name="Cichocki N."/>
            <person name="Veneault-Fourrey C."/>
            <person name="LaButti K."/>
            <person name="Lindquist E.A."/>
            <person name="Lipzen A."/>
            <person name="Lundell T."/>
            <person name="Morin E."/>
            <person name="Murat C."/>
            <person name="Sun H."/>
            <person name="Tunlid A."/>
            <person name="Henrissat B."/>
            <person name="Grigoriev I.V."/>
            <person name="Hibbett D.S."/>
            <person name="Martin F."/>
            <person name="Nordberg H.P."/>
            <person name="Cantor M.N."/>
            <person name="Hua S.X."/>
        </authorList>
    </citation>
    <scope>NUCLEOTIDE SEQUENCE [LARGE SCALE GENOMIC DNA]</scope>
    <source>
        <strain evidence="2 3">Ve08.2h10</strain>
    </source>
</reference>
<feature type="compositionally biased region" description="Low complexity" evidence="1">
    <location>
        <begin position="129"/>
        <end position="141"/>
    </location>
</feature>
<proteinExistence type="predicted"/>
<dbReference type="InParanoid" id="A0A0D0D7B5"/>
<organism evidence="2 3">
    <name type="scientific">Paxillus rubicundulus Ve08.2h10</name>
    <dbReference type="NCBI Taxonomy" id="930991"/>
    <lineage>
        <taxon>Eukaryota</taxon>
        <taxon>Fungi</taxon>
        <taxon>Dikarya</taxon>
        <taxon>Basidiomycota</taxon>
        <taxon>Agaricomycotina</taxon>
        <taxon>Agaricomycetes</taxon>
        <taxon>Agaricomycetidae</taxon>
        <taxon>Boletales</taxon>
        <taxon>Paxilineae</taxon>
        <taxon>Paxillaceae</taxon>
        <taxon>Paxillus</taxon>
    </lineage>
</organism>
<dbReference type="OrthoDB" id="2333384at2759"/>
<name>A0A0D0D7B5_9AGAM</name>
<evidence type="ECO:0000313" key="2">
    <source>
        <dbReference type="EMBL" id="KIK72830.1"/>
    </source>
</evidence>
<evidence type="ECO:0000313" key="3">
    <source>
        <dbReference type="Proteomes" id="UP000054538"/>
    </source>
</evidence>
<feature type="region of interest" description="Disordered" evidence="1">
    <location>
        <begin position="90"/>
        <end position="168"/>
    </location>
</feature>
<dbReference type="EMBL" id="KN830394">
    <property type="protein sequence ID" value="KIK72830.1"/>
    <property type="molecule type" value="Genomic_DNA"/>
</dbReference>
<gene>
    <name evidence="2" type="ORF">PAXRUDRAFT_836370</name>
</gene>